<evidence type="ECO:0000256" key="1">
    <source>
        <dbReference type="SAM" id="MobiDB-lite"/>
    </source>
</evidence>
<evidence type="ECO:0000313" key="2">
    <source>
        <dbReference type="EMBL" id="PNR45348.1"/>
    </source>
</evidence>
<keyword evidence="4" id="KW-1185">Reference proteome</keyword>
<organism evidence="2">
    <name type="scientific">Physcomitrium patens</name>
    <name type="common">Spreading-leaved earth moss</name>
    <name type="synonym">Physcomitrella patens</name>
    <dbReference type="NCBI Taxonomy" id="3218"/>
    <lineage>
        <taxon>Eukaryota</taxon>
        <taxon>Viridiplantae</taxon>
        <taxon>Streptophyta</taxon>
        <taxon>Embryophyta</taxon>
        <taxon>Bryophyta</taxon>
        <taxon>Bryophytina</taxon>
        <taxon>Bryopsida</taxon>
        <taxon>Funariidae</taxon>
        <taxon>Funariales</taxon>
        <taxon>Funariaceae</taxon>
        <taxon>Physcomitrium</taxon>
    </lineage>
</organism>
<dbReference type="EnsemblPlants" id="Pp3c11_16980V3.1">
    <property type="protein sequence ID" value="Pp3c11_16980V3.1"/>
    <property type="gene ID" value="Pp3c11_16980"/>
</dbReference>
<reference evidence="2 4" key="1">
    <citation type="journal article" date="2008" name="Science">
        <title>The Physcomitrella genome reveals evolutionary insights into the conquest of land by plants.</title>
        <authorList>
            <person name="Rensing S."/>
            <person name="Lang D."/>
            <person name="Zimmer A."/>
            <person name="Terry A."/>
            <person name="Salamov A."/>
            <person name="Shapiro H."/>
            <person name="Nishiyama T."/>
            <person name="Perroud P.-F."/>
            <person name="Lindquist E."/>
            <person name="Kamisugi Y."/>
            <person name="Tanahashi T."/>
            <person name="Sakakibara K."/>
            <person name="Fujita T."/>
            <person name="Oishi K."/>
            <person name="Shin-I T."/>
            <person name="Kuroki Y."/>
            <person name="Toyoda A."/>
            <person name="Suzuki Y."/>
            <person name="Hashimoto A."/>
            <person name="Yamaguchi K."/>
            <person name="Sugano A."/>
            <person name="Kohara Y."/>
            <person name="Fujiyama A."/>
            <person name="Anterola A."/>
            <person name="Aoki S."/>
            <person name="Ashton N."/>
            <person name="Barbazuk W.B."/>
            <person name="Barker E."/>
            <person name="Bennetzen J."/>
            <person name="Bezanilla M."/>
            <person name="Blankenship R."/>
            <person name="Cho S.H."/>
            <person name="Dutcher S."/>
            <person name="Estelle M."/>
            <person name="Fawcett J.A."/>
            <person name="Gundlach H."/>
            <person name="Hanada K."/>
            <person name="Heyl A."/>
            <person name="Hicks K.A."/>
            <person name="Hugh J."/>
            <person name="Lohr M."/>
            <person name="Mayer K."/>
            <person name="Melkozernov A."/>
            <person name="Murata T."/>
            <person name="Nelson D."/>
            <person name="Pils B."/>
            <person name="Prigge M."/>
            <person name="Reiss B."/>
            <person name="Renner T."/>
            <person name="Rombauts S."/>
            <person name="Rushton P."/>
            <person name="Sanderfoot A."/>
            <person name="Schween G."/>
            <person name="Shiu S.-H."/>
            <person name="Stueber K."/>
            <person name="Theodoulou F.L."/>
            <person name="Tu H."/>
            <person name="Van de Peer Y."/>
            <person name="Verrier P.J."/>
            <person name="Waters E."/>
            <person name="Wood A."/>
            <person name="Yang L."/>
            <person name="Cove D."/>
            <person name="Cuming A."/>
            <person name="Hasebe M."/>
            <person name="Lucas S."/>
            <person name="Mishler D.B."/>
            <person name="Reski R."/>
            <person name="Grigoriev I."/>
            <person name="Quatrano R.S."/>
            <person name="Boore J.L."/>
        </authorList>
    </citation>
    <scope>NUCLEOTIDE SEQUENCE [LARGE SCALE GENOMIC DNA]</scope>
    <source>
        <strain evidence="3 4">cv. Gransden 2004</strain>
    </source>
</reference>
<dbReference type="AlphaFoldDB" id="A0A2K1JUZ4"/>
<dbReference type="STRING" id="3218.A0A2K1JUZ4"/>
<name>A0A2K1JUZ4_PHYPA</name>
<feature type="region of interest" description="Disordered" evidence="1">
    <location>
        <begin position="14"/>
        <end position="68"/>
    </location>
</feature>
<accession>A0A2K1JUZ4</accession>
<proteinExistence type="predicted"/>
<sequence length="162" mass="18589">MRMDAPLFLKTKLVTAKRPAKPQANAPSKAHSKLPRTYTMNVEDHFDEDDDKDNEGDEETVEIESKNDEELTSKLRKRILMLFLACRNVQGIDEADAFFERLKKEMFAFDDANVHEILENKPLVDEVTQELDETLAEAEDLEEWPGAISVKIRHMREGIASV</sequence>
<evidence type="ECO:0000313" key="3">
    <source>
        <dbReference type="EnsemblPlants" id="Pp3c11_16980V3.1"/>
    </source>
</evidence>
<protein>
    <submittedName>
        <fullName evidence="2 3">Uncharacterized protein</fullName>
    </submittedName>
</protein>
<gene>
    <name evidence="3" type="primary">LOC112288957</name>
    <name evidence="2" type="ORF">PHYPA_015119</name>
</gene>
<dbReference type="Gramene" id="Pp3c11_16980V3.1">
    <property type="protein sequence ID" value="Pp3c11_16980V3.1"/>
    <property type="gene ID" value="Pp3c11_16980"/>
</dbReference>
<evidence type="ECO:0000313" key="4">
    <source>
        <dbReference type="Proteomes" id="UP000006727"/>
    </source>
</evidence>
<dbReference type="EMBL" id="ABEU02000011">
    <property type="protein sequence ID" value="PNR45348.1"/>
    <property type="molecule type" value="Genomic_DNA"/>
</dbReference>
<reference evidence="3" key="3">
    <citation type="submission" date="2020-12" db="UniProtKB">
        <authorList>
            <consortium name="EnsemblPlants"/>
        </authorList>
    </citation>
    <scope>IDENTIFICATION</scope>
</reference>
<reference evidence="2 4" key="2">
    <citation type="journal article" date="2018" name="Plant J.">
        <title>The Physcomitrella patens chromosome-scale assembly reveals moss genome structure and evolution.</title>
        <authorList>
            <person name="Lang D."/>
            <person name="Ullrich K.K."/>
            <person name="Murat F."/>
            <person name="Fuchs J."/>
            <person name="Jenkins J."/>
            <person name="Haas F.B."/>
            <person name="Piednoel M."/>
            <person name="Gundlach H."/>
            <person name="Van Bel M."/>
            <person name="Meyberg R."/>
            <person name="Vives C."/>
            <person name="Morata J."/>
            <person name="Symeonidi A."/>
            <person name="Hiss M."/>
            <person name="Muchero W."/>
            <person name="Kamisugi Y."/>
            <person name="Saleh O."/>
            <person name="Blanc G."/>
            <person name="Decker E.L."/>
            <person name="van Gessel N."/>
            <person name="Grimwood J."/>
            <person name="Hayes R.D."/>
            <person name="Graham S.W."/>
            <person name="Gunter L.E."/>
            <person name="McDaniel S.F."/>
            <person name="Hoernstein S.N.W."/>
            <person name="Larsson A."/>
            <person name="Li F.W."/>
            <person name="Perroud P.F."/>
            <person name="Phillips J."/>
            <person name="Ranjan P."/>
            <person name="Rokshar D.S."/>
            <person name="Rothfels C.J."/>
            <person name="Schneider L."/>
            <person name="Shu S."/>
            <person name="Stevenson D.W."/>
            <person name="Thummler F."/>
            <person name="Tillich M."/>
            <person name="Villarreal Aguilar J.C."/>
            <person name="Widiez T."/>
            <person name="Wong G.K."/>
            <person name="Wymore A."/>
            <person name="Zhang Y."/>
            <person name="Zimmer A.D."/>
            <person name="Quatrano R.S."/>
            <person name="Mayer K.F.X."/>
            <person name="Goodstein D."/>
            <person name="Casacuberta J.M."/>
            <person name="Vandepoele K."/>
            <person name="Reski R."/>
            <person name="Cuming A.C."/>
            <person name="Tuskan G.A."/>
            <person name="Maumus F."/>
            <person name="Salse J."/>
            <person name="Schmutz J."/>
            <person name="Rensing S.A."/>
        </authorList>
    </citation>
    <scope>NUCLEOTIDE SEQUENCE [LARGE SCALE GENOMIC DNA]</scope>
    <source>
        <strain evidence="3 4">cv. Gransden 2004</strain>
    </source>
</reference>
<dbReference type="PANTHER" id="PTHR16092">
    <property type="entry name" value="SEC3/SYNTAXIN-RELATED"/>
    <property type="match status" value="1"/>
</dbReference>
<dbReference type="PANTHER" id="PTHR16092:SF14">
    <property type="entry name" value="EXOCYST COMPLEX COMPONENT 1 ISOFORM X1"/>
    <property type="match status" value="1"/>
</dbReference>
<feature type="compositionally biased region" description="Acidic residues" evidence="1">
    <location>
        <begin position="45"/>
        <end position="62"/>
    </location>
</feature>
<dbReference type="Proteomes" id="UP000006727">
    <property type="component" value="Chromosome 11"/>
</dbReference>